<dbReference type="AlphaFoldDB" id="A0A0N7ZDQ8"/>
<dbReference type="InterPro" id="IPR014716">
    <property type="entry name" value="Fibrinogen_a/b/g_C_1"/>
</dbReference>
<sequence length="336" mass="38865">MLRMILMIAMLIAVWQVSVLSGLQQRISIYDPDDSIVRCSAPLPQTSLLECDINSIRNESHRAQNEGVFLNIIYECLTVQINDFRARVTRLLLRRAHSLTKTFPSDCYDYYTRGMNVTGPYNVSSSPYGIRQKTVWCEMSVDGGGWMVVQARQYTSQIFFNRLWRDYKLGFGILGVENWFGLEDLHIWTNAQRYSLRIDFVDAKGRMAYAKYDLFSVEGEVDSYKLHVKDYNGTAGNAFGDEQEVNRENSNGMKFSTLDRDNDNSERNCADDLEGGWWYNACTQAKLNSPFVMSENYEVGVKWLTWTRLPLSQVTMMIRPSKNIPKMIFPKFRPEI</sequence>
<dbReference type="GO" id="GO:0005615">
    <property type="term" value="C:extracellular space"/>
    <property type="evidence" value="ECO:0007669"/>
    <property type="project" value="TreeGrafter"/>
</dbReference>
<feature type="signal peptide" evidence="1">
    <location>
        <begin position="1"/>
        <end position="22"/>
    </location>
</feature>
<dbReference type="InterPro" id="IPR036056">
    <property type="entry name" value="Fibrinogen-like_C"/>
</dbReference>
<proteinExistence type="predicted"/>
<dbReference type="InterPro" id="IPR002181">
    <property type="entry name" value="Fibrinogen_a/b/g_C_dom"/>
</dbReference>
<protein>
    <recommendedName>
        <fullName evidence="2">Fibrinogen C-terminal domain-containing protein</fullName>
    </recommendedName>
</protein>
<name>A0A0N7ZDQ8_SCYOL</name>
<evidence type="ECO:0000259" key="2">
    <source>
        <dbReference type="PROSITE" id="PS51406"/>
    </source>
</evidence>
<organism evidence="3">
    <name type="scientific">Scylla olivacea</name>
    <name type="common">Orange mud crab</name>
    <name type="synonym">Cancer olivacea</name>
    <dbReference type="NCBI Taxonomy" id="85551"/>
    <lineage>
        <taxon>Eukaryota</taxon>
        <taxon>Metazoa</taxon>
        <taxon>Ecdysozoa</taxon>
        <taxon>Arthropoda</taxon>
        <taxon>Crustacea</taxon>
        <taxon>Multicrustacea</taxon>
        <taxon>Malacostraca</taxon>
        <taxon>Eumalacostraca</taxon>
        <taxon>Eucarida</taxon>
        <taxon>Decapoda</taxon>
        <taxon>Pleocyemata</taxon>
        <taxon>Brachyura</taxon>
        <taxon>Eubrachyura</taxon>
        <taxon>Portunoidea</taxon>
        <taxon>Portunidae</taxon>
        <taxon>Portuninae</taxon>
        <taxon>Scylla</taxon>
    </lineage>
</organism>
<reference evidence="3" key="1">
    <citation type="submission" date="2015-09" db="EMBL/GenBank/DDBJ databases">
        <title>Scylla olivacea transcriptome.</title>
        <authorList>
            <person name="Ikhwanuddin M."/>
        </authorList>
    </citation>
    <scope>NUCLEOTIDE SEQUENCE</scope>
</reference>
<dbReference type="PANTHER" id="PTHR19143">
    <property type="entry name" value="FIBRINOGEN/TENASCIN/ANGIOPOEITIN"/>
    <property type="match status" value="1"/>
</dbReference>
<dbReference type="Pfam" id="PF00147">
    <property type="entry name" value="Fibrinogen_C"/>
    <property type="match status" value="1"/>
</dbReference>
<dbReference type="PROSITE" id="PS51406">
    <property type="entry name" value="FIBRINOGEN_C_2"/>
    <property type="match status" value="1"/>
</dbReference>
<dbReference type="CDD" id="cd00087">
    <property type="entry name" value="FReD"/>
    <property type="match status" value="1"/>
</dbReference>
<feature type="domain" description="Fibrinogen C-terminal" evidence="2">
    <location>
        <begin position="98"/>
        <end position="322"/>
    </location>
</feature>
<keyword evidence="1" id="KW-0732">Signal</keyword>
<dbReference type="EMBL" id="GDRN01008412">
    <property type="protein sequence ID" value="JAI67928.1"/>
    <property type="molecule type" value="Transcribed_RNA"/>
</dbReference>
<feature type="chain" id="PRO_5006016779" description="Fibrinogen C-terminal domain-containing protein" evidence="1">
    <location>
        <begin position="23"/>
        <end position="336"/>
    </location>
</feature>
<dbReference type="SUPFAM" id="SSF56496">
    <property type="entry name" value="Fibrinogen C-terminal domain-like"/>
    <property type="match status" value="1"/>
</dbReference>
<dbReference type="InterPro" id="IPR050373">
    <property type="entry name" value="Fibrinogen_C-term_domain"/>
</dbReference>
<evidence type="ECO:0000256" key="1">
    <source>
        <dbReference type="SAM" id="SignalP"/>
    </source>
</evidence>
<evidence type="ECO:0000313" key="3">
    <source>
        <dbReference type="EMBL" id="JAI67928.1"/>
    </source>
</evidence>
<dbReference type="SMART" id="SM00186">
    <property type="entry name" value="FBG"/>
    <property type="match status" value="1"/>
</dbReference>
<accession>A0A0N7ZDQ8</accession>
<dbReference type="Gene3D" id="3.90.215.10">
    <property type="entry name" value="Gamma Fibrinogen, chain A, domain 1"/>
    <property type="match status" value="1"/>
</dbReference>